<dbReference type="Proteomes" id="UP000229030">
    <property type="component" value="Unassembled WGS sequence"/>
</dbReference>
<reference evidence="2" key="1">
    <citation type="submission" date="2017-09" db="EMBL/GenBank/DDBJ databases">
        <title>Depth-based differentiation of microbial function through sediment-hosted aquifers and enrichment of novel symbionts in the deep terrestrial subsurface.</title>
        <authorList>
            <person name="Probst A.J."/>
            <person name="Ladd B."/>
            <person name="Jarett J.K."/>
            <person name="Geller-Mcgrath D.E."/>
            <person name="Sieber C.M.K."/>
            <person name="Emerson J.B."/>
            <person name="Anantharaman K."/>
            <person name="Thomas B.C."/>
            <person name="Malmstrom R."/>
            <person name="Stieglmeier M."/>
            <person name="Klingl A."/>
            <person name="Woyke T."/>
            <person name="Ryan C.M."/>
            <person name="Banfield J.F."/>
        </authorList>
    </citation>
    <scope>NUCLEOTIDE SEQUENCE [LARGE SCALE GENOMIC DNA]</scope>
</reference>
<organism evidence="1 2">
    <name type="scientific">bacterium (Candidatus Gribaldobacteria) CG02_land_8_20_14_3_00_41_15</name>
    <dbReference type="NCBI Taxonomy" id="2014270"/>
    <lineage>
        <taxon>Bacteria</taxon>
        <taxon>Candidatus Gribaldobacteria</taxon>
    </lineage>
</organism>
<gene>
    <name evidence="1" type="ORF">COS21_02075</name>
</gene>
<dbReference type="AlphaFoldDB" id="A0A2M7DDU0"/>
<protein>
    <submittedName>
        <fullName evidence="1">Uncharacterized protein</fullName>
    </submittedName>
</protein>
<sequence>MDWNVPFEKNVALEDVYKSSTQWPSNHTLCVPVKKFYCDGNTCENTEPKVFNLIGGNSSNPTISRCDKNGCDTYDATLDDSGEYKNIQPVDPKGFVFKMSYNTIDKKFVEVTTLGLDTFVSYGYCMYDFEYKN</sequence>
<name>A0A2M7DDU0_9BACT</name>
<comment type="caution">
    <text evidence="1">The sequence shown here is derived from an EMBL/GenBank/DDBJ whole genome shotgun (WGS) entry which is preliminary data.</text>
</comment>
<accession>A0A2M7DDU0</accession>
<proteinExistence type="predicted"/>
<evidence type="ECO:0000313" key="2">
    <source>
        <dbReference type="Proteomes" id="UP000229030"/>
    </source>
</evidence>
<dbReference type="EMBL" id="PETV01000061">
    <property type="protein sequence ID" value="PIV47043.1"/>
    <property type="molecule type" value="Genomic_DNA"/>
</dbReference>
<evidence type="ECO:0000313" key="1">
    <source>
        <dbReference type="EMBL" id="PIV47043.1"/>
    </source>
</evidence>